<evidence type="ECO:0000313" key="4">
    <source>
        <dbReference type="EMBL" id="MCU9594856.1"/>
    </source>
</evidence>
<dbReference type="InterPro" id="IPR057253">
    <property type="entry name" value="CoiA-like_N"/>
</dbReference>
<comment type="caution">
    <text evidence="4">The sequence shown here is derived from an EMBL/GenBank/DDBJ whole genome shotgun (WGS) entry which is preliminary data.</text>
</comment>
<dbReference type="InterPro" id="IPR021176">
    <property type="entry name" value="Competence-induced_CoiA"/>
</dbReference>
<evidence type="ECO:0000259" key="3">
    <source>
        <dbReference type="Pfam" id="PF25166"/>
    </source>
</evidence>
<dbReference type="Pfam" id="PF25164">
    <property type="entry name" value="CoiA_N"/>
    <property type="match status" value="1"/>
</dbReference>
<protein>
    <submittedName>
        <fullName evidence="4">Competence protein CoiA family protein</fullName>
    </submittedName>
</protein>
<feature type="domain" description="Competence protein CoiA C-terminal" evidence="3">
    <location>
        <begin position="228"/>
        <end position="363"/>
    </location>
</feature>
<feature type="domain" description="Competence protein CoiA nuclease-like" evidence="1">
    <location>
        <begin position="65"/>
        <end position="209"/>
    </location>
</feature>
<reference evidence="4 5" key="1">
    <citation type="submission" date="2022-10" db="EMBL/GenBank/DDBJ databases">
        <title>Description of Fervidibacillus gen. nov. in the family Fervidibacillaceae fam. nov. with two species, Fervidibacillus albus sp. nov., and Fervidibacillus halotolerans sp. nov., isolated from tidal flat sediments.</title>
        <authorList>
            <person name="Kwon K.K."/>
            <person name="Yang S.-H."/>
        </authorList>
    </citation>
    <scope>NUCLEOTIDE SEQUENCE [LARGE SCALE GENOMIC DNA]</scope>
    <source>
        <strain evidence="4 5">DSM 23332</strain>
    </source>
</reference>
<gene>
    <name evidence="4" type="ORF">OEV82_10450</name>
</gene>
<dbReference type="Pfam" id="PF06054">
    <property type="entry name" value="CoiA_nuc"/>
    <property type="match status" value="1"/>
</dbReference>
<evidence type="ECO:0000259" key="2">
    <source>
        <dbReference type="Pfam" id="PF25164"/>
    </source>
</evidence>
<keyword evidence="5" id="KW-1185">Reference proteome</keyword>
<evidence type="ECO:0000313" key="5">
    <source>
        <dbReference type="Proteomes" id="UP001208656"/>
    </source>
</evidence>
<dbReference type="Proteomes" id="UP001208656">
    <property type="component" value="Unassembled WGS sequence"/>
</dbReference>
<dbReference type="InterPro" id="IPR057252">
    <property type="entry name" value="CoiA_C"/>
</dbReference>
<name>A0ABT2WIP5_9BACI</name>
<feature type="domain" description="Competence protein CoiA-like N-terminal" evidence="2">
    <location>
        <begin position="17"/>
        <end position="57"/>
    </location>
</feature>
<dbReference type="InterPro" id="IPR010330">
    <property type="entry name" value="CoiA_nuc"/>
</dbReference>
<proteinExistence type="predicted"/>
<evidence type="ECO:0000259" key="1">
    <source>
        <dbReference type="Pfam" id="PF06054"/>
    </source>
</evidence>
<accession>A0ABT2WIP5</accession>
<dbReference type="PIRSF" id="PIRSF007487">
    <property type="entry name" value="Competence-induced_CoiA_bac"/>
    <property type="match status" value="1"/>
</dbReference>
<dbReference type="EMBL" id="JAOUSE010000031">
    <property type="protein sequence ID" value="MCU9594856.1"/>
    <property type="molecule type" value="Genomic_DNA"/>
</dbReference>
<organism evidence="4 5">
    <name type="scientific">Pallidibacillus thermolactis</name>
    <dbReference type="NCBI Taxonomy" id="251051"/>
    <lineage>
        <taxon>Bacteria</taxon>
        <taxon>Bacillati</taxon>
        <taxon>Bacillota</taxon>
        <taxon>Bacilli</taxon>
        <taxon>Bacillales</taxon>
        <taxon>Bacillaceae</taxon>
        <taxon>Pallidibacillus</taxon>
    </lineage>
</organism>
<dbReference type="Pfam" id="PF25166">
    <property type="entry name" value="CoiA_C"/>
    <property type="match status" value="1"/>
</dbReference>
<dbReference type="RefSeq" id="WP_173660621.1">
    <property type="nucleotide sequence ID" value="NZ_JAOUSE010000031.1"/>
</dbReference>
<sequence>MFIAKLKSGKIISILHSSEEVIDELKKKGPFYCPSCKQELILKRGKLKMAHFAHKTTCIIKPEGETESHLLGKKKLFHWLQRQGFHPRLEAYISEFKQRPDLLFKWKERQAVIEFQCSVIPSEEILKRTSTYLKHHFYPIWIIHDSLLRKSSFTIHLNHFISQLIFHKKNKAAIISFHPQNEEFIVYQSIIPFSTNRALTIANKYSFNETFDTIFEIKPRRVNFLPYWITVSESWLIQRSILPGARKNRFLQFLYQRNLHPINLPWEIGIPLPQMHLVETPPFEWQFYIWYFFLYTKNIGTVIQKDELSRCMFHKLNQYVRFRPYPFITAREKFQPFENYVSFLTTLGFFKVMGDKLIVKQKPKLLSNGNIDRKRRKQAYYFKNKERILRFFYLTD</sequence>